<evidence type="ECO:0000313" key="4">
    <source>
        <dbReference type="EMBL" id="AFG37748.1"/>
    </source>
</evidence>
<sequence>MKVGIFFCGSQQEFTHQLLQTAERRSIPAAAYRIGQTWEQLDGQEFQFHLRQITHIIILITPRALRSRWFAFLNGYASGGDIPVYLCCRRSAECDFRLPQYVQHIPLYTEVDELMDELLREQDIDSAVQRIENAKAELTAMGYPLTEEALVSSAEDGIAAAVSWFLQIGFSPDTLNKAGVPILNLAARQQHLKVMRLLLESGADVNLAGADRRTTVLMESAVQGAMDAVDLVLEYAPDLDRQSASGQTALMMAIGEGQLAIAMRLLDQGAAVEPVDALGMTAYKYAKLFDHQELIERLEQISR</sequence>
<feature type="repeat" description="ANK" evidence="3">
    <location>
        <begin position="245"/>
        <end position="277"/>
    </location>
</feature>
<dbReference type="InterPro" id="IPR002110">
    <property type="entry name" value="Ankyrin_rpt"/>
</dbReference>
<evidence type="ECO:0000256" key="3">
    <source>
        <dbReference type="PROSITE-ProRule" id="PRU00023"/>
    </source>
</evidence>
<organism evidence="4 5">
    <name type="scientific">Spirochaeta africana (strain ATCC 700263 / DSM 8902 / Z-7692)</name>
    <dbReference type="NCBI Taxonomy" id="889378"/>
    <lineage>
        <taxon>Bacteria</taxon>
        <taxon>Pseudomonadati</taxon>
        <taxon>Spirochaetota</taxon>
        <taxon>Spirochaetia</taxon>
        <taxon>Spirochaetales</taxon>
        <taxon>Spirochaetaceae</taxon>
        <taxon>Spirochaeta</taxon>
    </lineage>
</organism>
<dbReference type="SUPFAM" id="SSF48403">
    <property type="entry name" value="Ankyrin repeat"/>
    <property type="match status" value="1"/>
</dbReference>
<dbReference type="eggNOG" id="COG0666">
    <property type="taxonomic scope" value="Bacteria"/>
</dbReference>
<dbReference type="AlphaFoldDB" id="H9UJQ5"/>
<dbReference type="InterPro" id="IPR036770">
    <property type="entry name" value="Ankyrin_rpt-contain_sf"/>
</dbReference>
<accession>H9UJQ5</accession>
<dbReference type="HOGENOM" id="CLU_077687_0_0_12"/>
<evidence type="ECO:0000256" key="1">
    <source>
        <dbReference type="ARBA" id="ARBA00022737"/>
    </source>
</evidence>
<dbReference type="PANTHER" id="PTHR24173">
    <property type="entry name" value="ANKYRIN REPEAT CONTAINING"/>
    <property type="match status" value="1"/>
</dbReference>
<reference evidence="5" key="1">
    <citation type="journal article" date="2013" name="Stand. Genomic Sci.">
        <title>Complete genome sequence of the halophilic bacterium Spirochaeta africana type strain (Z-7692(T)) from the alkaline Lake Magadi in the East African Rift.</title>
        <authorList>
            <person name="Liolos K."/>
            <person name="Abt B."/>
            <person name="Scheuner C."/>
            <person name="Teshima H."/>
            <person name="Held B."/>
            <person name="Lapidus A."/>
            <person name="Nolan M."/>
            <person name="Lucas S."/>
            <person name="Deshpande S."/>
            <person name="Cheng J.F."/>
            <person name="Tapia R."/>
            <person name="Goodwin L.A."/>
            <person name="Pitluck S."/>
            <person name="Pagani I."/>
            <person name="Ivanova N."/>
            <person name="Mavromatis K."/>
            <person name="Mikhailova N."/>
            <person name="Huntemann M."/>
            <person name="Pati A."/>
            <person name="Chen A."/>
            <person name="Palaniappan K."/>
            <person name="Land M."/>
            <person name="Rohde M."/>
            <person name="Tindall B.J."/>
            <person name="Detter J.C."/>
            <person name="Goker M."/>
            <person name="Bristow J."/>
            <person name="Eisen J.A."/>
            <person name="Markowitz V."/>
            <person name="Hugenholtz P."/>
            <person name="Woyke T."/>
            <person name="Klenk H.P."/>
            <person name="Kyrpides N.C."/>
        </authorList>
    </citation>
    <scope>NUCLEOTIDE SEQUENCE</scope>
    <source>
        <strain evidence="5">ATCC 700263 / DSM 8902 / Z-7692</strain>
    </source>
</reference>
<dbReference type="PATRIC" id="fig|889378.3.peg.1677"/>
<protein>
    <submittedName>
        <fullName evidence="4">Ankyrin repeat-containing protein</fullName>
    </submittedName>
</protein>
<dbReference type="PROSITE" id="PS50297">
    <property type="entry name" value="ANK_REP_REGION"/>
    <property type="match status" value="2"/>
</dbReference>
<dbReference type="STRING" id="889378.Spiaf_1691"/>
<name>H9UJQ5_SPIAZ</name>
<feature type="repeat" description="ANK" evidence="3">
    <location>
        <begin position="178"/>
        <end position="210"/>
    </location>
</feature>
<keyword evidence="1" id="KW-0677">Repeat</keyword>
<dbReference type="SMART" id="SM00248">
    <property type="entry name" value="ANK"/>
    <property type="match status" value="3"/>
</dbReference>
<dbReference type="PANTHER" id="PTHR24173:SF74">
    <property type="entry name" value="ANKYRIN REPEAT DOMAIN-CONTAINING PROTEIN 16"/>
    <property type="match status" value="1"/>
</dbReference>
<dbReference type="RefSeq" id="WP_014455731.1">
    <property type="nucleotide sequence ID" value="NC_017098.1"/>
</dbReference>
<keyword evidence="2 3" id="KW-0040">ANK repeat</keyword>
<dbReference type="Pfam" id="PF12796">
    <property type="entry name" value="Ank_2"/>
    <property type="match status" value="1"/>
</dbReference>
<evidence type="ECO:0000256" key="2">
    <source>
        <dbReference type="ARBA" id="ARBA00023043"/>
    </source>
</evidence>
<dbReference type="Pfam" id="PF00023">
    <property type="entry name" value="Ank"/>
    <property type="match status" value="1"/>
</dbReference>
<proteinExistence type="predicted"/>
<gene>
    <name evidence="4" type="ordered locus">Spiaf_1691</name>
</gene>
<dbReference type="KEGG" id="sfc:Spiaf_1691"/>
<dbReference type="PROSITE" id="PS50088">
    <property type="entry name" value="ANK_REPEAT"/>
    <property type="match status" value="2"/>
</dbReference>
<keyword evidence="5" id="KW-1185">Reference proteome</keyword>
<dbReference type="EMBL" id="CP003282">
    <property type="protein sequence ID" value="AFG37748.1"/>
    <property type="molecule type" value="Genomic_DNA"/>
</dbReference>
<evidence type="ECO:0000313" key="5">
    <source>
        <dbReference type="Proteomes" id="UP000007383"/>
    </source>
</evidence>
<dbReference type="Gene3D" id="1.25.40.20">
    <property type="entry name" value="Ankyrin repeat-containing domain"/>
    <property type="match status" value="1"/>
</dbReference>
<dbReference type="Proteomes" id="UP000007383">
    <property type="component" value="Chromosome"/>
</dbReference>